<dbReference type="OrthoDB" id="2443807at2759"/>
<dbReference type="Proteomes" id="UP000748756">
    <property type="component" value="Unassembled WGS sequence"/>
</dbReference>
<comment type="caution">
    <text evidence="2">The sequence shown here is derived from an EMBL/GenBank/DDBJ whole genome shotgun (WGS) entry which is preliminary data.</text>
</comment>
<organism evidence="2 3">
    <name type="scientific">Linnemannia schmuckeri</name>
    <dbReference type="NCBI Taxonomy" id="64567"/>
    <lineage>
        <taxon>Eukaryota</taxon>
        <taxon>Fungi</taxon>
        <taxon>Fungi incertae sedis</taxon>
        <taxon>Mucoromycota</taxon>
        <taxon>Mortierellomycotina</taxon>
        <taxon>Mortierellomycetes</taxon>
        <taxon>Mortierellales</taxon>
        <taxon>Mortierellaceae</taxon>
        <taxon>Linnemannia</taxon>
    </lineage>
</organism>
<name>A0A9P5S4Q5_9FUNG</name>
<dbReference type="InterPro" id="IPR027417">
    <property type="entry name" value="P-loop_NTPase"/>
</dbReference>
<dbReference type="Gene3D" id="3.40.50.300">
    <property type="entry name" value="P-loop containing nucleotide triphosphate hydrolases"/>
    <property type="match status" value="1"/>
</dbReference>
<proteinExistence type="predicted"/>
<sequence length="545" mass="61962">MAIISTMTDNRRKRPISDGGDGGGGSTAQPVRKRDVHYSELASGDQLASISVVANAKSPEEVASYVEHSVQMLKGSRLDEFHQPVYISPIAKANLQAKDEDLFSLMDSVLGFLDSDRQVLLGDSGAGKSTFDRYLEHHLWINYNKDDPIPLFINLPTIDRPDQDIVAKQLRIHDFSDDEIQEIKQNRQLILICDGYNESQLTANLHKANRLNQKDQWRAKVIISCRTQYLGPVYLDRFVPNLRIATPKPTLVEDYVARYVPLERRPWVTEDYMLMLTTIPNLMELVKNPFLLTLTLEALPGVTKDKKELSNIQITRVQLYDHFVNEWLGVNMRRLRDNTLNDDEREMLEHTIEKGFTSLGVDYPKRLALAIFDRHDGNPLVQYIHLDHKNSWKAEFFGPQPEARFLRESSPLARTGSLYRFIHRSMLEYFFSRTVFDPSIHGEVAEFDAQSRSKSSIVHPLDSNGPLFTRSLLAEPSVIQFLCERMKLNPGFLQQLHSIVYQSKTETNVAIAAANAITILVRAEVRFNGADLRDVRIAGADLSGG</sequence>
<gene>
    <name evidence="2" type="primary">WDR31_2</name>
    <name evidence="2" type="ORF">BG015_005036</name>
</gene>
<evidence type="ECO:0000313" key="2">
    <source>
        <dbReference type="EMBL" id="KAF9152582.1"/>
    </source>
</evidence>
<keyword evidence="3" id="KW-1185">Reference proteome</keyword>
<evidence type="ECO:0000256" key="1">
    <source>
        <dbReference type="SAM" id="MobiDB-lite"/>
    </source>
</evidence>
<evidence type="ECO:0000313" key="3">
    <source>
        <dbReference type="Proteomes" id="UP000748756"/>
    </source>
</evidence>
<reference evidence="2" key="1">
    <citation type="journal article" date="2020" name="Fungal Divers.">
        <title>Resolving the Mortierellaceae phylogeny through synthesis of multi-gene phylogenetics and phylogenomics.</title>
        <authorList>
            <person name="Vandepol N."/>
            <person name="Liber J."/>
            <person name="Desiro A."/>
            <person name="Na H."/>
            <person name="Kennedy M."/>
            <person name="Barry K."/>
            <person name="Grigoriev I.V."/>
            <person name="Miller A.N."/>
            <person name="O'Donnell K."/>
            <person name="Stajich J.E."/>
            <person name="Bonito G."/>
        </authorList>
    </citation>
    <scope>NUCLEOTIDE SEQUENCE</scope>
    <source>
        <strain evidence="2">NRRL 6426</strain>
    </source>
</reference>
<dbReference type="SUPFAM" id="SSF52540">
    <property type="entry name" value="P-loop containing nucleoside triphosphate hydrolases"/>
    <property type="match status" value="1"/>
</dbReference>
<dbReference type="AlphaFoldDB" id="A0A9P5S4Q5"/>
<feature type="region of interest" description="Disordered" evidence="1">
    <location>
        <begin position="1"/>
        <end position="31"/>
    </location>
</feature>
<protein>
    <submittedName>
        <fullName evidence="2">WD_REPEATS_REGION domain-containing protein</fullName>
    </submittedName>
</protein>
<dbReference type="EMBL" id="JAAAUQ010000234">
    <property type="protein sequence ID" value="KAF9152582.1"/>
    <property type="molecule type" value="Genomic_DNA"/>
</dbReference>
<accession>A0A9P5S4Q5</accession>